<gene>
    <name evidence="2" type="ORF">GCM10023093_19180</name>
</gene>
<evidence type="ECO:0000256" key="1">
    <source>
        <dbReference type="SAM" id="SignalP"/>
    </source>
</evidence>
<name>A0ABP8NEN2_9BACT</name>
<comment type="caution">
    <text evidence="2">The sequence shown here is derived from an EMBL/GenBank/DDBJ whole genome shotgun (WGS) entry which is preliminary data.</text>
</comment>
<organism evidence="2 3">
    <name type="scientific">Nemorincola caseinilytica</name>
    <dbReference type="NCBI Taxonomy" id="2054315"/>
    <lineage>
        <taxon>Bacteria</taxon>
        <taxon>Pseudomonadati</taxon>
        <taxon>Bacteroidota</taxon>
        <taxon>Chitinophagia</taxon>
        <taxon>Chitinophagales</taxon>
        <taxon>Chitinophagaceae</taxon>
        <taxon>Nemorincola</taxon>
    </lineage>
</organism>
<dbReference type="Proteomes" id="UP001500067">
    <property type="component" value="Unassembled WGS sequence"/>
</dbReference>
<keyword evidence="3" id="KW-1185">Reference proteome</keyword>
<evidence type="ECO:0000313" key="3">
    <source>
        <dbReference type="Proteomes" id="UP001500067"/>
    </source>
</evidence>
<sequence>MNNMKRMILLLLCLGTLSASGQGWKSSALKSRPVSKFRYKVDTLQYKGQPVAIQRYDMEELGMSVENGATDHLLKLHLYRLQSQMDLMKEYMLKGEPGYRDDAEGTLEKVIDADKNFNTTNYEQELAFYRKICGVKSKIENAADERREKERQDSISRELEMKRKRFALRDPNVIADEDRELASWYTGVEPYGSVERMAWEKINRIEEAEERRQLDSYVNARMEQIYLQLMEEEKKQKAEAQAAKKKRKADLIAKYGTEVGGMIASGKVAIGMSTDMCAAAWGRPADIRKITTAKKERQQWVYGKGKYLYFDNNVLAKIQE</sequence>
<dbReference type="EMBL" id="BAABFA010000011">
    <property type="protein sequence ID" value="GAA4465975.1"/>
    <property type="molecule type" value="Genomic_DNA"/>
</dbReference>
<proteinExistence type="predicted"/>
<keyword evidence="1" id="KW-0732">Signal</keyword>
<feature type="signal peptide" evidence="1">
    <location>
        <begin position="1"/>
        <end position="21"/>
    </location>
</feature>
<evidence type="ECO:0000313" key="2">
    <source>
        <dbReference type="EMBL" id="GAA4465975.1"/>
    </source>
</evidence>
<protein>
    <submittedName>
        <fullName evidence="2">Uncharacterized protein</fullName>
    </submittedName>
</protein>
<feature type="chain" id="PRO_5045982277" evidence="1">
    <location>
        <begin position="22"/>
        <end position="320"/>
    </location>
</feature>
<reference evidence="3" key="1">
    <citation type="journal article" date="2019" name="Int. J. Syst. Evol. Microbiol.">
        <title>The Global Catalogue of Microorganisms (GCM) 10K type strain sequencing project: providing services to taxonomists for standard genome sequencing and annotation.</title>
        <authorList>
            <consortium name="The Broad Institute Genomics Platform"/>
            <consortium name="The Broad Institute Genome Sequencing Center for Infectious Disease"/>
            <person name="Wu L."/>
            <person name="Ma J."/>
        </authorList>
    </citation>
    <scope>NUCLEOTIDE SEQUENCE [LARGE SCALE GENOMIC DNA]</scope>
    <source>
        <strain evidence="3">JCM 32105</strain>
    </source>
</reference>
<accession>A0ABP8NEN2</accession>